<accession>A0A1F4XJ47</accession>
<dbReference type="AlphaFoldDB" id="A0A1F4XJ47"/>
<protein>
    <recommendedName>
        <fullName evidence="3">Nudix hydrolase domain-containing protein</fullName>
    </recommendedName>
</protein>
<dbReference type="SUPFAM" id="SSF55811">
    <property type="entry name" value="Nudix"/>
    <property type="match status" value="1"/>
</dbReference>
<sequence length="160" mass="18263">MAGVDWKSQLAHKIVCAVILEREGKFLMLELANGGREYEAEGKWTNPGARIHKGETFHDTIKRSMAEKLNIKVELKGLIGLYQYLDAHEGYDVLRIVFKGEIVAGEPKAGERIKDIKWLDFEDLKYLEDQGKLLNPFVVEAVKDYLAGKSYPLEIIHDFK</sequence>
<dbReference type="Proteomes" id="UP000177521">
    <property type="component" value="Unassembled WGS sequence"/>
</dbReference>
<evidence type="ECO:0000256" key="1">
    <source>
        <dbReference type="ARBA" id="ARBA00001946"/>
    </source>
</evidence>
<dbReference type="PROSITE" id="PS51462">
    <property type="entry name" value="NUDIX"/>
    <property type="match status" value="1"/>
</dbReference>
<dbReference type="Pfam" id="PF00293">
    <property type="entry name" value="NUDIX"/>
    <property type="match status" value="1"/>
</dbReference>
<evidence type="ECO:0000256" key="2">
    <source>
        <dbReference type="ARBA" id="ARBA00022801"/>
    </source>
</evidence>
<dbReference type="InterPro" id="IPR015797">
    <property type="entry name" value="NUDIX_hydrolase-like_dom_sf"/>
</dbReference>
<evidence type="ECO:0000313" key="5">
    <source>
        <dbReference type="Proteomes" id="UP000177521"/>
    </source>
</evidence>
<dbReference type="Gene3D" id="3.90.79.10">
    <property type="entry name" value="Nucleoside Triphosphate Pyrophosphohydrolase"/>
    <property type="match status" value="1"/>
</dbReference>
<evidence type="ECO:0000313" key="4">
    <source>
        <dbReference type="EMBL" id="OGC81722.1"/>
    </source>
</evidence>
<feature type="domain" description="Nudix hydrolase" evidence="3">
    <location>
        <begin position="10"/>
        <end position="141"/>
    </location>
</feature>
<gene>
    <name evidence="4" type="ORF">A2788_02240</name>
</gene>
<name>A0A1F4XJ47_9BACT</name>
<proteinExistence type="predicted"/>
<dbReference type="GO" id="GO:0016787">
    <property type="term" value="F:hydrolase activity"/>
    <property type="evidence" value="ECO:0007669"/>
    <property type="project" value="UniProtKB-KW"/>
</dbReference>
<dbReference type="EMBL" id="MEWS01000034">
    <property type="protein sequence ID" value="OGC81722.1"/>
    <property type="molecule type" value="Genomic_DNA"/>
</dbReference>
<reference evidence="4 5" key="1">
    <citation type="journal article" date="2016" name="Nat. Commun.">
        <title>Thousands of microbial genomes shed light on interconnected biogeochemical processes in an aquifer system.</title>
        <authorList>
            <person name="Anantharaman K."/>
            <person name="Brown C.T."/>
            <person name="Hug L.A."/>
            <person name="Sharon I."/>
            <person name="Castelle C.J."/>
            <person name="Probst A.J."/>
            <person name="Thomas B.C."/>
            <person name="Singh A."/>
            <person name="Wilkins M.J."/>
            <person name="Karaoz U."/>
            <person name="Brodie E.L."/>
            <person name="Williams K.H."/>
            <person name="Hubbard S.S."/>
            <person name="Banfield J.F."/>
        </authorList>
    </citation>
    <scope>NUCLEOTIDE SEQUENCE [LARGE SCALE GENOMIC DNA]</scope>
</reference>
<dbReference type="PANTHER" id="PTHR43046">
    <property type="entry name" value="GDP-MANNOSE MANNOSYL HYDROLASE"/>
    <property type="match status" value="1"/>
</dbReference>
<comment type="caution">
    <text evidence="4">The sequence shown here is derived from an EMBL/GenBank/DDBJ whole genome shotgun (WGS) entry which is preliminary data.</text>
</comment>
<dbReference type="InterPro" id="IPR000086">
    <property type="entry name" value="NUDIX_hydrolase_dom"/>
</dbReference>
<keyword evidence="2" id="KW-0378">Hydrolase</keyword>
<comment type="cofactor">
    <cofactor evidence="1">
        <name>Mg(2+)</name>
        <dbReference type="ChEBI" id="CHEBI:18420"/>
    </cofactor>
</comment>
<evidence type="ECO:0000259" key="3">
    <source>
        <dbReference type="PROSITE" id="PS51462"/>
    </source>
</evidence>
<organism evidence="4 5">
    <name type="scientific">Candidatus Abawacabacteria bacterium RIFCSPHIGHO2_01_FULL_46_8</name>
    <dbReference type="NCBI Taxonomy" id="1817815"/>
    <lineage>
        <taxon>Bacteria</taxon>
        <taxon>Candidatus Abawacaibacteriota</taxon>
    </lineage>
</organism>
<dbReference type="PANTHER" id="PTHR43046:SF14">
    <property type="entry name" value="MUTT_NUDIX FAMILY PROTEIN"/>
    <property type="match status" value="1"/>
</dbReference>